<organism evidence="4 5">
    <name type="scientific">Mytilus edulis</name>
    <name type="common">Blue mussel</name>
    <dbReference type="NCBI Taxonomy" id="6550"/>
    <lineage>
        <taxon>Eukaryota</taxon>
        <taxon>Metazoa</taxon>
        <taxon>Spiralia</taxon>
        <taxon>Lophotrochozoa</taxon>
        <taxon>Mollusca</taxon>
        <taxon>Bivalvia</taxon>
        <taxon>Autobranchia</taxon>
        <taxon>Pteriomorphia</taxon>
        <taxon>Mytilida</taxon>
        <taxon>Mytiloidea</taxon>
        <taxon>Mytilidae</taxon>
        <taxon>Mytilinae</taxon>
        <taxon>Mytilus</taxon>
    </lineage>
</organism>
<comment type="caution">
    <text evidence="4">The sequence shown here is derived from an EMBL/GenBank/DDBJ whole genome shotgun (WGS) entry which is preliminary data.</text>
</comment>
<name>A0A8S3VM52_MYTED</name>
<dbReference type="PANTHER" id="PTHR23080">
    <property type="entry name" value="THAP DOMAIN PROTEIN"/>
    <property type="match status" value="1"/>
</dbReference>
<sequence>MVSHAKKKRLDFDDPNSLTDEDIVSLTGITKEQFEFLVSSVSKLKKSANRSPRTAIAILLVKLKTGLSHRYLATLFGIGSKRKVSKIVQQAKSALSEDFVPSYIGFHHISRDEIIENHTTNFATQLFSNFLSDSVITIMDGTYIYIQKSNKFKFQRRCFSMHKHRPLLKPMVVTSTDGYILSILGPYLADGKNNDASIVQHMMRSNDENMMKWFKKDDILILDRGFRDALEFLHACGFQTESPAFLAKSARQFSTEDANLSRLVTKIRWTVESVNARIKTWKYFDKVVPNIDILNLKEYLRIVGAICNKFKPPLITSVEEHCDIARSMLEKSKQPNLLQERVLKDKALGKRSREWVPLHDCKHYDNFPKLTVDYLRSLTFGVYQLYQAPNYADQHLDNDGDIDIFLHTVSSSIVQAKIQSRHTSCKQYCLWLEFNEDNDTHPVNGWFCECKAGARTVGCCAHVATILWYMGHARHTDYKTKTNRYSNAFKDASVDIETETDLESD</sequence>
<dbReference type="GO" id="GO:0046872">
    <property type="term" value="F:metal ion binding"/>
    <property type="evidence" value="ECO:0007669"/>
    <property type="project" value="UniProtKB-KW"/>
</dbReference>
<dbReference type="EMBL" id="CAJPWZ010003253">
    <property type="protein sequence ID" value="CAG2254813.1"/>
    <property type="molecule type" value="Genomic_DNA"/>
</dbReference>
<reference evidence="4" key="1">
    <citation type="submission" date="2021-03" db="EMBL/GenBank/DDBJ databases">
        <authorList>
            <person name="Bekaert M."/>
        </authorList>
    </citation>
    <scope>NUCLEOTIDE SEQUENCE</scope>
</reference>
<dbReference type="InterPro" id="IPR027806">
    <property type="entry name" value="HARBI1_dom"/>
</dbReference>
<dbReference type="OrthoDB" id="6058847at2759"/>
<keyword evidence="2" id="KW-0479">Metal-binding</keyword>
<keyword evidence="5" id="KW-1185">Reference proteome</keyword>
<evidence type="ECO:0000313" key="4">
    <source>
        <dbReference type="EMBL" id="CAG2254813.1"/>
    </source>
</evidence>
<gene>
    <name evidence="4" type="ORF">MEDL_66267</name>
</gene>
<dbReference type="Pfam" id="PF13359">
    <property type="entry name" value="DDE_Tnp_4"/>
    <property type="match status" value="1"/>
</dbReference>
<proteinExistence type="predicted"/>
<evidence type="ECO:0000259" key="3">
    <source>
        <dbReference type="Pfam" id="PF13359"/>
    </source>
</evidence>
<accession>A0A8S3VM52</accession>
<dbReference type="AlphaFoldDB" id="A0A8S3VM52"/>
<evidence type="ECO:0000256" key="1">
    <source>
        <dbReference type="ARBA" id="ARBA00001968"/>
    </source>
</evidence>
<evidence type="ECO:0000313" key="5">
    <source>
        <dbReference type="Proteomes" id="UP000683360"/>
    </source>
</evidence>
<dbReference type="Proteomes" id="UP000683360">
    <property type="component" value="Unassembled WGS sequence"/>
</dbReference>
<comment type="cofactor">
    <cofactor evidence="1">
        <name>a divalent metal cation</name>
        <dbReference type="ChEBI" id="CHEBI:60240"/>
    </cofactor>
</comment>
<protein>
    <recommendedName>
        <fullName evidence="3">DDE Tnp4 domain-containing protein</fullName>
    </recommendedName>
</protein>
<evidence type="ECO:0000256" key="2">
    <source>
        <dbReference type="ARBA" id="ARBA00022723"/>
    </source>
</evidence>
<feature type="domain" description="DDE Tnp4" evidence="3">
    <location>
        <begin position="139"/>
        <end position="308"/>
    </location>
</feature>